<evidence type="ECO:0000256" key="1">
    <source>
        <dbReference type="SAM" id="MobiDB-lite"/>
    </source>
</evidence>
<dbReference type="OrthoDB" id="4359737at2759"/>
<feature type="compositionally biased region" description="Polar residues" evidence="1">
    <location>
        <begin position="126"/>
        <end position="140"/>
    </location>
</feature>
<dbReference type="Proteomes" id="UP000184356">
    <property type="component" value="Unassembled WGS sequence"/>
</dbReference>
<protein>
    <submittedName>
        <fullName evidence="2">Uncharacterized protein</fullName>
    </submittedName>
</protein>
<dbReference type="EMBL" id="KV878593">
    <property type="protein sequence ID" value="OJJ55220.1"/>
    <property type="molecule type" value="Genomic_DNA"/>
</dbReference>
<dbReference type="RefSeq" id="XP_040699026.1">
    <property type="nucleotide sequence ID" value="XM_040845301.1"/>
</dbReference>
<evidence type="ECO:0000313" key="2">
    <source>
        <dbReference type="EMBL" id="OJJ55220.1"/>
    </source>
</evidence>
<name>A0A1L9T6Z4_9EURO</name>
<accession>A0A1L9T6Z4</accession>
<dbReference type="GeneID" id="63761374"/>
<dbReference type="VEuPathDB" id="FungiDB:ASPSYDRAFT_35012"/>
<feature type="region of interest" description="Disordered" evidence="1">
    <location>
        <begin position="107"/>
        <end position="197"/>
    </location>
</feature>
<feature type="compositionally biased region" description="Polar residues" evidence="1">
    <location>
        <begin position="154"/>
        <end position="197"/>
    </location>
</feature>
<gene>
    <name evidence="2" type="ORF">ASPSYDRAFT_35012</name>
</gene>
<keyword evidence="3" id="KW-1185">Reference proteome</keyword>
<dbReference type="AlphaFoldDB" id="A0A1L9T6Z4"/>
<reference evidence="3" key="1">
    <citation type="journal article" date="2017" name="Genome Biol.">
        <title>Comparative genomics reveals high biological diversity and specific adaptations in the industrially and medically important fungal genus Aspergillus.</title>
        <authorList>
            <person name="de Vries R.P."/>
            <person name="Riley R."/>
            <person name="Wiebenga A."/>
            <person name="Aguilar-Osorio G."/>
            <person name="Amillis S."/>
            <person name="Uchima C.A."/>
            <person name="Anderluh G."/>
            <person name="Asadollahi M."/>
            <person name="Askin M."/>
            <person name="Barry K."/>
            <person name="Battaglia E."/>
            <person name="Bayram O."/>
            <person name="Benocci T."/>
            <person name="Braus-Stromeyer S.A."/>
            <person name="Caldana C."/>
            <person name="Canovas D."/>
            <person name="Cerqueira G.C."/>
            <person name="Chen F."/>
            <person name="Chen W."/>
            <person name="Choi C."/>
            <person name="Clum A."/>
            <person name="Dos Santos R.A."/>
            <person name="Damasio A.R."/>
            <person name="Diallinas G."/>
            <person name="Emri T."/>
            <person name="Fekete E."/>
            <person name="Flipphi M."/>
            <person name="Freyberg S."/>
            <person name="Gallo A."/>
            <person name="Gournas C."/>
            <person name="Habgood R."/>
            <person name="Hainaut M."/>
            <person name="Harispe M.L."/>
            <person name="Henrissat B."/>
            <person name="Hilden K.S."/>
            <person name="Hope R."/>
            <person name="Hossain A."/>
            <person name="Karabika E."/>
            <person name="Karaffa L."/>
            <person name="Karanyi Z."/>
            <person name="Krasevec N."/>
            <person name="Kuo A."/>
            <person name="Kusch H."/>
            <person name="LaButti K."/>
            <person name="Lagendijk E.L."/>
            <person name="Lapidus A."/>
            <person name="Levasseur A."/>
            <person name="Lindquist E."/>
            <person name="Lipzen A."/>
            <person name="Logrieco A.F."/>
            <person name="MacCabe A."/>
            <person name="Maekelae M.R."/>
            <person name="Malavazi I."/>
            <person name="Melin P."/>
            <person name="Meyer V."/>
            <person name="Mielnichuk N."/>
            <person name="Miskei M."/>
            <person name="Molnar A.P."/>
            <person name="Mule G."/>
            <person name="Ngan C.Y."/>
            <person name="Orejas M."/>
            <person name="Orosz E."/>
            <person name="Ouedraogo J.P."/>
            <person name="Overkamp K.M."/>
            <person name="Park H.-S."/>
            <person name="Perrone G."/>
            <person name="Piumi F."/>
            <person name="Punt P.J."/>
            <person name="Ram A.F."/>
            <person name="Ramon A."/>
            <person name="Rauscher S."/>
            <person name="Record E."/>
            <person name="Riano-Pachon D.M."/>
            <person name="Robert V."/>
            <person name="Roehrig J."/>
            <person name="Ruller R."/>
            <person name="Salamov A."/>
            <person name="Salih N.S."/>
            <person name="Samson R.A."/>
            <person name="Sandor E."/>
            <person name="Sanguinetti M."/>
            <person name="Schuetze T."/>
            <person name="Sepcic K."/>
            <person name="Shelest E."/>
            <person name="Sherlock G."/>
            <person name="Sophianopoulou V."/>
            <person name="Squina F.M."/>
            <person name="Sun H."/>
            <person name="Susca A."/>
            <person name="Todd R.B."/>
            <person name="Tsang A."/>
            <person name="Unkles S.E."/>
            <person name="van de Wiele N."/>
            <person name="van Rossen-Uffink D."/>
            <person name="Oliveira J.V."/>
            <person name="Vesth T.C."/>
            <person name="Visser J."/>
            <person name="Yu J.-H."/>
            <person name="Zhou M."/>
            <person name="Andersen M.R."/>
            <person name="Archer D.B."/>
            <person name="Baker S.E."/>
            <person name="Benoit I."/>
            <person name="Brakhage A.A."/>
            <person name="Braus G.H."/>
            <person name="Fischer R."/>
            <person name="Frisvad J.C."/>
            <person name="Goldman G.H."/>
            <person name="Houbraken J."/>
            <person name="Oakley B."/>
            <person name="Pocsi I."/>
            <person name="Scazzocchio C."/>
            <person name="Seiboth B."/>
            <person name="vanKuyk P.A."/>
            <person name="Wortman J."/>
            <person name="Dyer P.S."/>
            <person name="Grigoriev I.V."/>
        </authorList>
    </citation>
    <scope>NUCLEOTIDE SEQUENCE [LARGE SCALE GENOMIC DNA]</scope>
    <source>
        <strain evidence="3">CBS 593.65</strain>
    </source>
</reference>
<evidence type="ECO:0000313" key="3">
    <source>
        <dbReference type="Proteomes" id="UP000184356"/>
    </source>
</evidence>
<proteinExistence type="predicted"/>
<sequence>MTNFACPYRKRDPTTYGLAATHRRACSAKGWATLHGVRQVSPLHLCANQLISDGSSCHLAKRHDDHLCGRCLDRFPSTEELEAHSSGCKARVTDSKDERWQTIWSQLFPDDGSHPSPFQDVEKSSLDTSSEIPGTESRYSTRFHPHSSVPVAGETNNAYSLQSAPAQNSAHAQNGSEVNHSIETAGATQSGVESAQD</sequence>
<organism evidence="2 3">
    <name type="scientific">Aspergillus sydowii CBS 593.65</name>
    <dbReference type="NCBI Taxonomy" id="1036612"/>
    <lineage>
        <taxon>Eukaryota</taxon>
        <taxon>Fungi</taxon>
        <taxon>Dikarya</taxon>
        <taxon>Ascomycota</taxon>
        <taxon>Pezizomycotina</taxon>
        <taxon>Eurotiomycetes</taxon>
        <taxon>Eurotiomycetidae</taxon>
        <taxon>Eurotiales</taxon>
        <taxon>Aspergillaceae</taxon>
        <taxon>Aspergillus</taxon>
        <taxon>Aspergillus subgen. Nidulantes</taxon>
    </lineage>
</organism>